<keyword evidence="8" id="KW-0027">Amidation</keyword>
<evidence type="ECO:0000256" key="9">
    <source>
        <dbReference type="ARBA" id="ARBA00023329"/>
    </source>
</evidence>
<keyword evidence="12" id="KW-1185">Reference proteome</keyword>
<keyword evidence="6" id="KW-0165">Cleavage on pair of basic residues</keyword>
<evidence type="ECO:0000256" key="2">
    <source>
        <dbReference type="ARBA" id="ARBA00004613"/>
    </source>
</evidence>
<keyword evidence="5" id="KW-0964">Secreted</keyword>
<dbReference type="Pfam" id="PF02044">
    <property type="entry name" value="Bombesin"/>
    <property type="match status" value="1"/>
</dbReference>
<reference evidence="11 12" key="1">
    <citation type="journal article" date="2019" name="Genome Biol. Evol.">
        <title>Whole-Genome Sequencing of the Giant Devil Catfish, Bagarius yarrelli.</title>
        <authorList>
            <person name="Jiang W."/>
            <person name="Lv Y."/>
            <person name="Cheng L."/>
            <person name="Yang K."/>
            <person name="Chao B."/>
            <person name="Wang X."/>
            <person name="Li Y."/>
            <person name="Pan X."/>
            <person name="You X."/>
            <person name="Zhang Y."/>
            <person name="Yang J."/>
            <person name="Li J."/>
            <person name="Zhang X."/>
            <person name="Liu S."/>
            <person name="Sun C."/>
            <person name="Yang J."/>
            <person name="Shi Q."/>
        </authorList>
    </citation>
    <scope>NUCLEOTIDE SEQUENCE [LARGE SCALE GENOMIC DNA]</scope>
    <source>
        <strain evidence="11">JWS20170419001</strain>
        <tissue evidence="11">Muscle</tissue>
    </source>
</reference>
<sequence>MWGYRPVMWLVAVLLVFLECDAQLQNDAQSDKLMYAPGNHWAVGHLMGKKSTDEMLSSDEHDVNAQAYLFTAKADAHTQPFGLLQALVKFLAGPERETKQERERQKHLMERRKFWEKQLARQKEVNQVELTHLLTHCYSS</sequence>
<evidence type="ECO:0000256" key="4">
    <source>
        <dbReference type="ARBA" id="ARBA00016270"/>
    </source>
</evidence>
<evidence type="ECO:0000313" key="12">
    <source>
        <dbReference type="Proteomes" id="UP000319801"/>
    </source>
</evidence>
<dbReference type="PANTHER" id="PTHR16866:SF2">
    <property type="entry name" value="GASTRIN-RELEASING PEPTIDE"/>
    <property type="match status" value="1"/>
</dbReference>
<comment type="subcellular location">
    <subcellularLocation>
        <location evidence="1">Cytoplasmic vesicle</location>
        <location evidence="1">Secretory vesicle lumen</location>
    </subcellularLocation>
    <subcellularLocation>
        <location evidence="2">Secreted</location>
    </subcellularLocation>
</comment>
<proteinExistence type="inferred from homology"/>
<evidence type="ECO:0000256" key="8">
    <source>
        <dbReference type="ARBA" id="ARBA00022815"/>
    </source>
</evidence>
<dbReference type="PANTHER" id="PTHR16866">
    <property type="entry name" value="GASTRIN-RELEASING PEPTIDE"/>
    <property type="match status" value="1"/>
</dbReference>
<evidence type="ECO:0000256" key="6">
    <source>
        <dbReference type="ARBA" id="ARBA00022685"/>
    </source>
</evidence>
<evidence type="ECO:0000256" key="10">
    <source>
        <dbReference type="SAM" id="SignalP"/>
    </source>
</evidence>
<keyword evidence="7 10" id="KW-0732">Signal</keyword>
<dbReference type="GO" id="GO:0031410">
    <property type="term" value="C:cytoplasmic vesicle"/>
    <property type="evidence" value="ECO:0007669"/>
    <property type="project" value="UniProtKB-SubCell"/>
</dbReference>
<dbReference type="Proteomes" id="UP000319801">
    <property type="component" value="Unassembled WGS sequence"/>
</dbReference>
<feature type="chain" id="PRO_5022112771" description="Gastrin-releasing peptide" evidence="10">
    <location>
        <begin position="23"/>
        <end position="140"/>
    </location>
</feature>
<gene>
    <name evidence="11" type="ORF">Baya_14115</name>
</gene>
<dbReference type="EMBL" id="VCAZ01000149">
    <property type="protein sequence ID" value="TSY69833.1"/>
    <property type="molecule type" value="Genomic_DNA"/>
</dbReference>
<dbReference type="GO" id="GO:0005184">
    <property type="term" value="F:neuropeptide hormone activity"/>
    <property type="evidence" value="ECO:0007669"/>
    <property type="project" value="TreeGrafter"/>
</dbReference>
<organism evidence="11 12">
    <name type="scientific">Bagarius yarrelli</name>
    <name type="common">Goonch</name>
    <name type="synonym">Bagrus yarrelli</name>
    <dbReference type="NCBI Taxonomy" id="175774"/>
    <lineage>
        <taxon>Eukaryota</taxon>
        <taxon>Metazoa</taxon>
        <taxon>Chordata</taxon>
        <taxon>Craniata</taxon>
        <taxon>Vertebrata</taxon>
        <taxon>Euteleostomi</taxon>
        <taxon>Actinopterygii</taxon>
        <taxon>Neopterygii</taxon>
        <taxon>Teleostei</taxon>
        <taxon>Ostariophysi</taxon>
        <taxon>Siluriformes</taxon>
        <taxon>Sisoridae</taxon>
        <taxon>Sisorinae</taxon>
        <taxon>Bagarius</taxon>
    </lineage>
</organism>
<dbReference type="GO" id="GO:0005615">
    <property type="term" value="C:extracellular space"/>
    <property type="evidence" value="ECO:0007669"/>
    <property type="project" value="TreeGrafter"/>
</dbReference>
<dbReference type="PROSITE" id="PS00257">
    <property type="entry name" value="BOMBESIN"/>
    <property type="match status" value="1"/>
</dbReference>
<dbReference type="GO" id="GO:0007218">
    <property type="term" value="P:neuropeptide signaling pathway"/>
    <property type="evidence" value="ECO:0007669"/>
    <property type="project" value="InterPro"/>
</dbReference>
<name>A0A556V7U0_BAGYA</name>
<feature type="signal peptide" evidence="10">
    <location>
        <begin position="1"/>
        <end position="22"/>
    </location>
</feature>
<evidence type="ECO:0000256" key="5">
    <source>
        <dbReference type="ARBA" id="ARBA00022525"/>
    </source>
</evidence>
<dbReference type="InterPro" id="IPR000874">
    <property type="entry name" value="Bombesin"/>
</dbReference>
<evidence type="ECO:0000256" key="3">
    <source>
        <dbReference type="ARBA" id="ARBA00010012"/>
    </source>
</evidence>
<evidence type="ECO:0000256" key="7">
    <source>
        <dbReference type="ARBA" id="ARBA00022729"/>
    </source>
</evidence>
<comment type="similarity">
    <text evidence="3">Belongs to the bombesin/neuromedin-B/ranatensin family.</text>
</comment>
<dbReference type="OrthoDB" id="9879745at2759"/>
<keyword evidence="9" id="KW-0968">Cytoplasmic vesicle</keyword>
<protein>
    <recommendedName>
        <fullName evidence="4">Gastrin-releasing peptide</fullName>
    </recommendedName>
</protein>
<dbReference type="AlphaFoldDB" id="A0A556V7U0"/>
<evidence type="ECO:0000313" key="11">
    <source>
        <dbReference type="EMBL" id="TSY69833.1"/>
    </source>
</evidence>
<comment type="caution">
    <text evidence="11">The sequence shown here is derived from an EMBL/GenBank/DDBJ whole genome shotgun (WGS) entry which is preliminary data.</text>
</comment>
<evidence type="ECO:0000256" key="1">
    <source>
        <dbReference type="ARBA" id="ARBA00004263"/>
    </source>
</evidence>
<accession>A0A556V7U0</accession>